<dbReference type="AlphaFoldDB" id="F8L6T8"/>
<accession>F8L6T8</accession>
<keyword evidence="3" id="KW-1185">Reference proteome</keyword>
<dbReference type="RefSeq" id="WP_013942903.1">
    <property type="nucleotide sequence ID" value="NC_015713.1"/>
</dbReference>
<dbReference type="Proteomes" id="UP000000496">
    <property type="component" value="Chromosome gsn.131"/>
</dbReference>
<protein>
    <submittedName>
        <fullName evidence="2">Uncharacterized protein</fullName>
    </submittedName>
</protein>
<reference evidence="2 3" key="2">
    <citation type="journal article" date="2011" name="Mol. Biol. Evol.">
        <title>Unity in variety--the pan-genome of the Chlamydiae.</title>
        <authorList>
            <person name="Collingro A."/>
            <person name="Tischler P."/>
            <person name="Weinmaier T."/>
            <person name="Penz T."/>
            <person name="Heinz E."/>
            <person name="Brunham R.C."/>
            <person name="Read T.D."/>
            <person name="Bavoil P.M."/>
            <person name="Sachse K."/>
            <person name="Kahane S."/>
            <person name="Friedman M.G."/>
            <person name="Rattei T."/>
            <person name="Myers G.S."/>
            <person name="Horn M."/>
        </authorList>
    </citation>
    <scope>NUCLEOTIDE SEQUENCE [LARGE SCALE GENOMIC DNA]</scope>
    <source>
        <strain evidence="3">ATCC VR-1471 / Z</strain>
    </source>
</reference>
<evidence type="ECO:0000256" key="1">
    <source>
        <dbReference type="SAM" id="Phobius"/>
    </source>
</evidence>
<organism evidence="2 3">
    <name type="scientific">Simkania negevensis (strain ATCC VR-1471 / DSM 27360 / Z)</name>
    <dbReference type="NCBI Taxonomy" id="331113"/>
    <lineage>
        <taxon>Bacteria</taxon>
        <taxon>Pseudomonadati</taxon>
        <taxon>Chlamydiota</taxon>
        <taxon>Chlamydiia</taxon>
        <taxon>Parachlamydiales</taxon>
        <taxon>Simkaniaceae</taxon>
        <taxon>Simkania</taxon>
    </lineage>
</organism>
<feature type="transmembrane region" description="Helical" evidence="1">
    <location>
        <begin position="72"/>
        <end position="93"/>
    </location>
</feature>
<keyword evidence="1" id="KW-0472">Membrane</keyword>
<name>F8L6T8_SIMNZ</name>
<evidence type="ECO:0000313" key="2">
    <source>
        <dbReference type="EMBL" id="CCB88436.1"/>
    </source>
</evidence>
<sequence length="126" mass="14444">MTVSGKYIFEDTFRRGFAWTAFQTLFYAGHNDFNFPSLVAQQGVFYTVLGATRYLFTQVDTLKELQPETQRALIYAAAFFTTCASITPIFLIVGRNVTWQQLARQSAGAVAFWYILNPTNEFQRSR</sequence>
<evidence type="ECO:0000313" key="3">
    <source>
        <dbReference type="Proteomes" id="UP000000496"/>
    </source>
</evidence>
<keyword evidence="1" id="KW-1133">Transmembrane helix</keyword>
<proteinExistence type="predicted"/>
<keyword evidence="1" id="KW-0812">Transmembrane</keyword>
<gene>
    <name evidence="2" type="ordered locus">SNE_A05590</name>
</gene>
<reference key="1">
    <citation type="journal article" date="2011" name="Mol. Biol. Evol.">
        <title>Unity in variety -- the pan-genome of the Chlamydiae.</title>
        <authorList>
            <person name="Collingro A."/>
            <person name="Tischler P."/>
            <person name="Weinmaier T."/>
            <person name="Penz T."/>
            <person name="Heinz E."/>
            <person name="Brunham R.C."/>
            <person name="Read T.D."/>
            <person name="Bavoil P.M."/>
            <person name="Sachse K."/>
            <person name="Kahane S."/>
            <person name="Friedman M.G."/>
            <person name="Rattei T."/>
            <person name="Myers G.S.A."/>
            <person name="Horn M."/>
        </authorList>
    </citation>
    <scope>NUCLEOTIDE SEQUENCE</scope>
    <source>
        <strain>Z</strain>
    </source>
</reference>
<dbReference type="HOGENOM" id="CLU_1980080_0_0_0"/>
<dbReference type="EMBL" id="FR872582">
    <property type="protein sequence ID" value="CCB88436.1"/>
    <property type="molecule type" value="Genomic_DNA"/>
</dbReference>
<dbReference type="KEGG" id="sng:SNE_A05590"/>